<dbReference type="InterPro" id="IPR003018">
    <property type="entry name" value="GAF"/>
</dbReference>
<dbReference type="Pfam" id="PF00512">
    <property type="entry name" value="HisKA"/>
    <property type="match status" value="1"/>
</dbReference>
<feature type="compositionally biased region" description="Basic and acidic residues" evidence="1">
    <location>
        <begin position="361"/>
        <end position="373"/>
    </location>
</feature>
<dbReference type="Proteomes" id="UP000308724">
    <property type="component" value="Unassembled WGS sequence"/>
</dbReference>
<dbReference type="SUPFAM" id="SSF55781">
    <property type="entry name" value="GAF domain-like"/>
    <property type="match status" value="1"/>
</dbReference>
<evidence type="ECO:0000313" key="5">
    <source>
        <dbReference type="Proteomes" id="UP000308724"/>
    </source>
</evidence>
<dbReference type="PANTHER" id="PTHR43102:SF2">
    <property type="entry name" value="GAF DOMAIN-CONTAINING PROTEIN"/>
    <property type="match status" value="1"/>
</dbReference>
<reference evidence="4 5" key="1">
    <citation type="submission" date="2018-10" db="EMBL/GenBank/DDBJ databases">
        <title>Fifty Aureobasidium pullulans genomes reveal a recombining polyextremotolerant generalist.</title>
        <authorList>
            <person name="Gostincar C."/>
            <person name="Turk M."/>
            <person name="Zajc J."/>
            <person name="Gunde-Cimerman N."/>
        </authorList>
    </citation>
    <scope>NUCLEOTIDE SEQUENCE [LARGE SCALE GENOMIC DNA]</scope>
    <source>
        <strain evidence="4 5">EXF-1645</strain>
    </source>
</reference>
<dbReference type="GO" id="GO:0000155">
    <property type="term" value="F:phosphorelay sensor kinase activity"/>
    <property type="evidence" value="ECO:0007669"/>
    <property type="project" value="InterPro"/>
</dbReference>
<proteinExistence type="predicted"/>
<gene>
    <name evidence="4" type="ORF">D6C78_10745</name>
</gene>
<name>A0A4T0B5W3_AURPU</name>
<evidence type="ECO:0000259" key="2">
    <source>
        <dbReference type="Pfam" id="PF00512"/>
    </source>
</evidence>
<evidence type="ECO:0000256" key="1">
    <source>
        <dbReference type="SAM" id="MobiDB-lite"/>
    </source>
</evidence>
<feature type="compositionally biased region" description="Polar residues" evidence="1">
    <location>
        <begin position="318"/>
        <end position="332"/>
    </location>
</feature>
<dbReference type="AlphaFoldDB" id="A0A4T0B5W3"/>
<dbReference type="Pfam" id="PF01590">
    <property type="entry name" value="GAF"/>
    <property type="match status" value="1"/>
</dbReference>
<evidence type="ECO:0008006" key="6">
    <source>
        <dbReference type="Google" id="ProtNLM"/>
    </source>
</evidence>
<dbReference type="CDD" id="cd00082">
    <property type="entry name" value="HisKA"/>
    <property type="match status" value="1"/>
</dbReference>
<protein>
    <recommendedName>
        <fullName evidence="6">Signal transduction histidine kinase dimerisation/phosphoacceptor domain-containing protein</fullName>
    </recommendedName>
</protein>
<dbReference type="SUPFAM" id="SSF47384">
    <property type="entry name" value="Homodimeric domain of signal transducing histidine kinase"/>
    <property type="match status" value="1"/>
</dbReference>
<dbReference type="EMBL" id="QZBZ01000586">
    <property type="protein sequence ID" value="TIA28438.1"/>
    <property type="molecule type" value="Genomic_DNA"/>
</dbReference>
<evidence type="ECO:0000259" key="3">
    <source>
        <dbReference type="Pfam" id="PF01590"/>
    </source>
</evidence>
<comment type="caution">
    <text evidence="4">The sequence shown here is derived from an EMBL/GenBank/DDBJ whole genome shotgun (WGS) entry which is preliminary data.</text>
</comment>
<sequence length="527" mass="58019">MPPAPPALRHLSSGSRTHSRLFTRHLISLSYLRPWIDSFQDTVIPHVDLATLNERSPAGCNDTALAAFAQLGALRLNAQRCFISLLSSSTEYVLAESTRTLSLQYDGSHAKHDGLVLGTAAFSREDAITHLASNDWRRASSAREPPPSNAHYYTEGQSAHWLIVSDMSTQSRFLDLPLVQGINDDPLRFMCAVPIRSKLGSLVGSYCIIDTKPRYGVSADDMTFLEDMASTITNHLEAIVSTARQERAEKLIQGIGLFNTGKDTLRHWWIANDDEKNNRARGSVDDTGPNRSAQSERVNHDLGPEVSVETHERHTVRSSRAANASPDTTQDAASRDLPKSTSVKDFGAADHGPPAHNNSSKQEDISKASHEDQPPGMPPNTESRDSQTFPEEYENKMFNLQSEVKRAYSRASNLIRESLGAEGVSSQRFRATALVWVATPLRHFDMSEDVTYLRAFSNSIMAEVARLETIAADNAKTTFISSVSHELRSPLHGVLGGVEFLEGTNLDTFQRDMTGAVKMAGMTLLDT</sequence>
<accession>A0A4T0B5W3</accession>
<dbReference type="InterPro" id="IPR036097">
    <property type="entry name" value="HisK_dim/P_sf"/>
</dbReference>
<feature type="region of interest" description="Disordered" evidence="1">
    <location>
        <begin position="277"/>
        <end position="388"/>
    </location>
</feature>
<dbReference type="InterPro" id="IPR003661">
    <property type="entry name" value="HisK_dim/P_dom"/>
</dbReference>
<feature type="domain" description="Signal transduction histidine kinase dimerisation/phosphoacceptor" evidence="2">
    <location>
        <begin position="475"/>
        <end position="515"/>
    </location>
</feature>
<dbReference type="Gene3D" id="1.10.287.130">
    <property type="match status" value="1"/>
</dbReference>
<dbReference type="PANTHER" id="PTHR43102">
    <property type="entry name" value="SLR1143 PROTEIN"/>
    <property type="match status" value="1"/>
</dbReference>
<feature type="compositionally biased region" description="Basic and acidic residues" evidence="1">
    <location>
        <begin position="297"/>
        <end position="315"/>
    </location>
</feature>
<evidence type="ECO:0000313" key="4">
    <source>
        <dbReference type="EMBL" id="TIA28438.1"/>
    </source>
</evidence>
<organism evidence="4 5">
    <name type="scientific">Aureobasidium pullulans</name>
    <name type="common">Black yeast</name>
    <name type="synonym">Pullularia pullulans</name>
    <dbReference type="NCBI Taxonomy" id="5580"/>
    <lineage>
        <taxon>Eukaryota</taxon>
        <taxon>Fungi</taxon>
        <taxon>Dikarya</taxon>
        <taxon>Ascomycota</taxon>
        <taxon>Pezizomycotina</taxon>
        <taxon>Dothideomycetes</taxon>
        <taxon>Dothideomycetidae</taxon>
        <taxon>Dothideales</taxon>
        <taxon>Saccotheciaceae</taxon>
        <taxon>Aureobasidium</taxon>
    </lineage>
</organism>
<feature type="domain" description="GAF" evidence="3">
    <location>
        <begin position="63"/>
        <end position="234"/>
    </location>
</feature>